<dbReference type="STRING" id="4097.A0A1S3YF22"/>
<feature type="region of interest" description="Disordered" evidence="4">
    <location>
        <begin position="46"/>
        <end position="74"/>
    </location>
</feature>
<reference evidence="5" key="1">
    <citation type="submission" date="2025-08" db="UniProtKB">
        <authorList>
            <consortium name="RefSeq"/>
        </authorList>
    </citation>
    <scope>IDENTIFICATION</scope>
</reference>
<keyword evidence="3" id="KW-0012">Acyltransferase</keyword>
<dbReference type="PaxDb" id="4097-A0A1S3YF22"/>
<name>A0A1S3YF22_TOBAC</name>
<sequence length="502" mass="56233">MSMPIPMSYTPPHGYSELPQHHKPYTFVQTPGFSSQGYRTIRPAYSPAVSRPRGSQPSASHGSHPSMSHPHGSYLSVSQPLGSQPLRRVVIQIHVPVFLFYPLKSIVADPSEISIIDERLEQSLCKLLTHIYPAAGRFAANDNSHSVDCLDQGVTYIKAKINCQFDDFIKAALKDIDLALKFCPDMVRDASNSPLVVVQVTKFNCGGLALTISTSHSAMDGFTESKFLYEWAKVSKMGTSEKDINCFTFDLGTIFPASDHSSKILKSSSSSIRKPREIAMVAKRFVINESAISSLRDKLGFKPTRVEMVISLLWRALINASQQRNGRLRPCLLIISMNLRGKIDFPRYKSSFGNFAIDVPVKFIPGGAETKMELQDFIILLKDTIQKKSLLFAKASTCDLFSMVGKFHDEIQQWEDNDEVDVFMVSSLCSFPVYEIDFGWGKLFLTSFGLRRSDMFWLHKTECGTGIVVQADLKQSDMEMFECDQDVLAFTCKYGVPLKSFL</sequence>
<dbReference type="InterPro" id="IPR023213">
    <property type="entry name" value="CAT-like_dom_sf"/>
</dbReference>
<gene>
    <name evidence="5" type="primary">LOC107775398</name>
</gene>
<accession>A0A1S3YF22</accession>
<evidence type="ECO:0000256" key="1">
    <source>
        <dbReference type="ARBA" id="ARBA00009861"/>
    </source>
</evidence>
<proteinExistence type="inferred from homology"/>
<organism evidence="5">
    <name type="scientific">Nicotiana tabacum</name>
    <name type="common">Common tobacco</name>
    <dbReference type="NCBI Taxonomy" id="4097"/>
    <lineage>
        <taxon>Eukaryota</taxon>
        <taxon>Viridiplantae</taxon>
        <taxon>Streptophyta</taxon>
        <taxon>Embryophyta</taxon>
        <taxon>Tracheophyta</taxon>
        <taxon>Spermatophyta</taxon>
        <taxon>Magnoliopsida</taxon>
        <taxon>eudicotyledons</taxon>
        <taxon>Gunneridae</taxon>
        <taxon>Pentapetalae</taxon>
        <taxon>asterids</taxon>
        <taxon>lamiids</taxon>
        <taxon>Solanales</taxon>
        <taxon>Solanaceae</taxon>
        <taxon>Nicotianoideae</taxon>
        <taxon>Nicotianeae</taxon>
        <taxon>Nicotiana</taxon>
    </lineage>
</organism>
<evidence type="ECO:0000313" key="5">
    <source>
        <dbReference type="RefSeq" id="XP_016450607.1"/>
    </source>
</evidence>
<comment type="similarity">
    <text evidence="1">Belongs to the plant acyltransferase family.</text>
</comment>
<dbReference type="AlphaFoldDB" id="A0A1S3YF22"/>
<evidence type="ECO:0000256" key="4">
    <source>
        <dbReference type="SAM" id="MobiDB-lite"/>
    </source>
</evidence>
<dbReference type="Gene3D" id="3.30.559.10">
    <property type="entry name" value="Chloramphenicol acetyltransferase-like domain"/>
    <property type="match status" value="2"/>
</dbReference>
<evidence type="ECO:0000256" key="3">
    <source>
        <dbReference type="ARBA" id="ARBA00023315"/>
    </source>
</evidence>
<dbReference type="RefSeq" id="XP_016450607.1">
    <property type="nucleotide sequence ID" value="XM_016595121.1"/>
</dbReference>
<protein>
    <submittedName>
        <fullName evidence="5">Salutaridinol 7-O-acetyltransferase-like</fullName>
    </submittedName>
</protein>
<evidence type="ECO:0000256" key="2">
    <source>
        <dbReference type="ARBA" id="ARBA00022679"/>
    </source>
</evidence>
<dbReference type="PANTHER" id="PTHR31623:SF61">
    <property type="entry name" value="ACETYL-COA-BENZYLALCOHOL ACETYLTRANSFERASE-LIKE"/>
    <property type="match status" value="1"/>
</dbReference>
<keyword evidence="2" id="KW-0808">Transferase</keyword>
<dbReference type="GO" id="GO:0016746">
    <property type="term" value="F:acyltransferase activity"/>
    <property type="evidence" value="ECO:0007669"/>
    <property type="project" value="UniProtKB-KW"/>
</dbReference>
<dbReference type="OMA" id="LYDTQCG"/>
<feature type="compositionally biased region" description="Low complexity" evidence="4">
    <location>
        <begin position="57"/>
        <end position="73"/>
    </location>
</feature>
<dbReference type="KEGG" id="nta:107775398"/>
<dbReference type="PANTHER" id="PTHR31623">
    <property type="entry name" value="F21J9.9"/>
    <property type="match status" value="1"/>
</dbReference>
<dbReference type="OrthoDB" id="1286446at2759"/>
<dbReference type="Pfam" id="PF02458">
    <property type="entry name" value="Transferase"/>
    <property type="match status" value="1"/>
</dbReference>